<dbReference type="eggNOG" id="KOG1051">
    <property type="taxonomic scope" value="Eukaryota"/>
</dbReference>
<feature type="domain" description="Clp ATPase C-terminal" evidence="6">
    <location>
        <begin position="502"/>
        <end position="593"/>
    </location>
</feature>
<name>A0A061EEU9_THECC</name>
<sequence>MEKLEQQQSVKLEMLNKYATDLTKMAQEGKLDPLVGRLKQVERVTQILCKRRKNNPCLIGDPGVGKTVIVEGLAQNIIKSGVPLKLQGKKIFSIDMGRLIAGASNRGEFEERLIMLIDEVKQSEGAIILFIDEVHTLIGAGAGGQGLDAANILKPALARGELKCIGATTPDEYRKYIEKDAALKRRFLPVEVPEPPVDETIHILKGLSKKYGAYHNVIYEENALIAAAQLSHQYISERFLPDKAIDLIDEAGARVQLCQAHKPPRTQILTKHSIQEIVASWTGIPVEKLSSEETLKLLNMESTLQKRIIGQHEAVEAISRAIRRARVGVRDPSIPIASFLFTGPTGVGKTEMAKALADEYYGAKEAMIRVDMSEYMEKHTVSKFFGSPPGYVGYDDRGQLTESVRRRPHTVILFDEIEKAHRNVFDTMLQILDDGRLTDNKGQLIDFKNTIIIMTANVAGTVIGEGNNQSEQIKLKVAEELKKIFRAEFLNRIDEVILFHTLTNRQLKEIVDVMLKEVSDRVMKLKNIEIQVTERFKERLVIEGKNPSYGARPLRRAIVRLLEDTLAERILNGYVQEGGSVTVDIDSEGSVAMYK</sequence>
<dbReference type="GO" id="GO:0009941">
    <property type="term" value="C:chloroplast envelope"/>
    <property type="evidence" value="ECO:0000318"/>
    <property type="project" value="GO_Central"/>
</dbReference>
<accession>A0A061EEU9</accession>
<keyword evidence="2" id="KW-0547">Nucleotide-binding</keyword>
<dbReference type="InParanoid" id="A0A061EEU9"/>
<dbReference type="Pfam" id="PF17871">
    <property type="entry name" value="AAA_lid_9"/>
    <property type="match status" value="1"/>
</dbReference>
<reference evidence="7 8" key="1">
    <citation type="journal article" date="2013" name="Genome Biol.">
        <title>The genome sequence of the most widely cultivated cacao type and its use to identify candidate genes regulating pod color.</title>
        <authorList>
            <person name="Motamayor J.C."/>
            <person name="Mockaitis K."/>
            <person name="Schmutz J."/>
            <person name="Haiminen N."/>
            <person name="Iii D.L."/>
            <person name="Cornejo O."/>
            <person name="Findley S.D."/>
            <person name="Zheng P."/>
            <person name="Utro F."/>
            <person name="Royaert S."/>
            <person name="Saski C."/>
            <person name="Jenkins J."/>
            <person name="Podicheti R."/>
            <person name="Zhao M."/>
            <person name="Scheffler B.E."/>
            <person name="Stack J.C."/>
            <person name="Feltus F.A."/>
            <person name="Mustiga G.M."/>
            <person name="Amores F."/>
            <person name="Phillips W."/>
            <person name="Marelli J.P."/>
            <person name="May G.D."/>
            <person name="Shapiro H."/>
            <person name="Ma J."/>
            <person name="Bustamante C.D."/>
            <person name="Schnell R.J."/>
            <person name="Main D."/>
            <person name="Gilbert D."/>
            <person name="Parida L."/>
            <person name="Kuhn D.N."/>
        </authorList>
    </citation>
    <scope>NUCLEOTIDE SEQUENCE [LARGE SCALE GENOMIC DNA]</scope>
    <source>
        <strain evidence="8">cv. Matina 1-6</strain>
    </source>
</reference>
<proteinExistence type="predicted"/>
<evidence type="ECO:0000313" key="8">
    <source>
        <dbReference type="Proteomes" id="UP000026915"/>
    </source>
</evidence>
<dbReference type="GO" id="GO:0016887">
    <property type="term" value="F:ATP hydrolysis activity"/>
    <property type="evidence" value="ECO:0007669"/>
    <property type="project" value="InterPro"/>
</dbReference>
<dbReference type="FunFam" id="1.10.8.60:FF:000011">
    <property type="entry name" value="ATP-dependent Clp protease ATP-binding subunit"/>
    <property type="match status" value="1"/>
</dbReference>
<dbReference type="Pfam" id="PF10431">
    <property type="entry name" value="ClpB_D2-small"/>
    <property type="match status" value="1"/>
</dbReference>
<keyword evidence="4" id="KW-0143">Chaperone</keyword>
<dbReference type="PANTHER" id="PTHR11638">
    <property type="entry name" value="ATP-DEPENDENT CLP PROTEASE"/>
    <property type="match status" value="1"/>
</dbReference>
<dbReference type="GO" id="GO:0044183">
    <property type="term" value="F:protein folding chaperone"/>
    <property type="evidence" value="ECO:0000318"/>
    <property type="project" value="GO_Central"/>
</dbReference>
<keyword evidence="1" id="KW-0677">Repeat</keyword>
<dbReference type="AlphaFoldDB" id="A0A061EEU9"/>
<evidence type="ECO:0000259" key="5">
    <source>
        <dbReference type="SMART" id="SM00382"/>
    </source>
</evidence>
<dbReference type="SMART" id="SM01086">
    <property type="entry name" value="ClpB_D2-small"/>
    <property type="match status" value="1"/>
</dbReference>
<evidence type="ECO:0000256" key="2">
    <source>
        <dbReference type="ARBA" id="ARBA00022741"/>
    </source>
</evidence>
<dbReference type="SUPFAM" id="SSF52540">
    <property type="entry name" value="P-loop containing nucleoside triphosphate hydrolases"/>
    <property type="match status" value="2"/>
</dbReference>
<gene>
    <name evidence="7" type="ORF">TCM_017334</name>
</gene>
<dbReference type="PRINTS" id="PR00300">
    <property type="entry name" value="CLPPROTEASEA"/>
</dbReference>
<dbReference type="GO" id="GO:0005524">
    <property type="term" value="F:ATP binding"/>
    <property type="evidence" value="ECO:0007669"/>
    <property type="project" value="UniProtKB-KW"/>
</dbReference>
<evidence type="ECO:0000256" key="3">
    <source>
        <dbReference type="ARBA" id="ARBA00022840"/>
    </source>
</evidence>
<evidence type="ECO:0000259" key="6">
    <source>
        <dbReference type="SMART" id="SM01086"/>
    </source>
</evidence>
<dbReference type="Gramene" id="EOY02932">
    <property type="protein sequence ID" value="EOY02932"/>
    <property type="gene ID" value="TCM_017334"/>
</dbReference>
<protein>
    <submittedName>
        <fullName evidence="7">Clp ATPase</fullName>
    </submittedName>
</protein>
<dbReference type="STRING" id="3641.A0A061EEU9"/>
<organism evidence="7 8">
    <name type="scientific">Theobroma cacao</name>
    <name type="common">Cacao</name>
    <name type="synonym">Cocoa</name>
    <dbReference type="NCBI Taxonomy" id="3641"/>
    <lineage>
        <taxon>Eukaryota</taxon>
        <taxon>Viridiplantae</taxon>
        <taxon>Streptophyta</taxon>
        <taxon>Embryophyta</taxon>
        <taxon>Tracheophyta</taxon>
        <taxon>Spermatophyta</taxon>
        <taxon>Magnoliopsida</taxon>
        <taxon>eudicotyledons</taxon>
        <taxon>Gunneridae</taxon>
        <taxon>Pentapetalae</taxon>
        <taxon>rosids</taxon>
        <taxon>malvids</taxon>
        <taxon>Malvales</taxon>
        <taxon>Malvaceae</taxon>
        <taxon>Byttnerioideae</taxon>
        <taxon>Theobroma</taxon>
    </lineage>
</organism>
<dbReference type="PANTHER" id="PTHR11638:SF189">
    <property type="entry name" value="CLP R DOMAIN-CONTAINING PROTEIN"/>
    <property type="match status" value="1"/>
</dbReference>
<evidence type="ECO:0000256" key="4">
    <source>
        <dbReference type="ARBA" id="ARBA00023186"/>
    </source>
</evidence>
<feature type="domain" description="AAA+ ATPase" evidence="5">
    <location>
        <begin position="52"/>
        <end position="197"/>
    </location>
</feature>
<feature type="domain" description="AAA+ ATPase" evidence="5">
    <location>
        <begin position="335"/>
        <end position="479"/>
    </location>
</feature>
<dbReference type="InterPro" id="IPR001270">
    <property type="entry name" value="ClpA/B"/>
</dbReference>
<dbReference type="CDD" id="cd00009">
    <property type="entry name" value="AAA"/>
    <property type="match status" value="1"/>
</dbReference>
<dbReference type="Proteomes" id="UP000026915">
    <property type="component" value="Chromosome 4"/>
</dbReference>
<evidence type="ECO:0000256" key="1">
    <source>
        <dbReference type="ARBA" id="ARBA00022737"/>
    </source>
</evidence>
<dbReference type="SMART" id="SM00382">
    <property type="entry name" value="AAA"/>
    <property type="match status" value="2"/>
</dbReference>
<dbReference type="InterPro" id="IPR050130">
    <property type="entry name" value="ClpA_ClpB"/>
</dbReference>
<dbReference type="PROSITE" id="PS00870">
    <property type="entry name" value="CLPAB_1"/>
    <property type="match status" value="1"/>
</dbReference>
<dbReference type="InterPro" id="IPR027417">
    <property type="entry name" value="P-loop_NTPase"/>
</dbReference>
<keyword evidence="3" id="KW-0067">ATP-binding</keyword>
<dbReference type="GO" id="GO:0045037">
    <property type="term" value="P:protein import into chloroplast stroma"/>
    <property type="evidence" value="ECO:0000318"/>
    <property type="project" value="GO_Central"/>
</dbReference>
<dbReference type="FunFam" id="3.40.50.300:FF:000025">
    <property type="entry name" value="ATP-dependent Clp protease subunit"/>
    <property type="match status" value="1"/>
</dbReference>
<dbReference type="InterPro" id="IPR003959">
    <property type="entry name" value="ATPase_AAA_core"/>
</dbReference>
<dbReference type="InterPro" id="IPR003593">
    <property type="entry name" value="AAA+_ATPase"/>
</dbReference>
<keyword evidence="8" id="KW-1185">Reference proteome</keyword>
<dbReference type="Gene3D" id="3.40.50.300">
    <property type="entry name" value="P-loop containing nucleotide triphosphate hydrolases"/>
    <property type="match status" value="2"/>
</dbReference>
<dbReference type="EMBL" id="CM001882">
    <property type="protein sequence ID" value="EOY02932.1"/>
    <property type="molecule type" value="Genomic_DNA"/>
</dbReference>
<dbReference type="Pfam" id="PF07724">
    <property type="entry name" value="AAA_2"/>
    <property type="match status" value="1"/>
</dbReference>
<dbReference type="OMA" id="SHQYISE"/>
<dbReference type="CDD" id="cd19499">
    <property type="entry name" value="RecA-like_ClpB_Hsp104-like"/>
    <property type="match status" value="1"/>
</dbReference>
<dbReference type="InterPro" id="IPR019489">
    <property type="entry name" value="Clp_ATPase_C"/>
</dbReference>
<dbReference type="InterPro" id="IPR041546">
    <property type="entry name" value="ClpA/ClpB_AAA_lid"/>
</dbReference>
<dbReference type="InterPro" id="IPR018368">
    <property type="entry name" value="ClpA/B_CS1"/>
</dbReference>
<evidence type="ECO:0000313" key="7">
    <source>
        <dbReference type="EMBL" id="EOY02932.1"/>
    </source>
</evidence>
<dbReference type="HOGENOM" id="CLU_005070_4_0_1"/>
<dbReference type="Gene3D" id="1.10.8.60">
    <property type="match status" value="2"/>
</dbReference>
<dbReference type="Pfam" id="PF00004">
    <property type="entry name" value="AAA"/>
    <property type="match status" value="1"/>
</dbReference>
<dbReference type="FunFam" id="3.40.50.300:FF:000010">
    <property type="entry name" value="Chaperone clpB 1, putative"/>
    <property type="match status" value="1"/>
</dbReference>